<dbReference type="OrthoDB" id="53863at2"/>
<dbReference type="Proteomes" id="UP000050277">
    <property type="component" value="Unassembled WGS sequence"/>
</dbReference>
<dbReference type="AlphaFoldDB" id="A0A0P6Z2P7"/>
<keyword evidence="2" id="KW-1185">Reference proteome</keyword>
<organism evidence="1 2">
    <name type="scientific">Herpetosiphon geysericola</name>
    <dbReference type="NCBI Taxonomy" id="70996"/>
    <lineage>
        <taxon>Bacteria</taxon>
        <taxon>Bacillati</taxon>
        <taxon>Chloroflexota</taxon>
        <taxon>Chloroflexia</taxon>
        <taxon>Herpetosiphonales</taxon>
        <taxon>Herpetosiphonaceae</taxon>
        <taxon>Herpetosiphon</taxon>
    </lineage>
</organism>
<accession>A0A0P6Z2P7</accession>
<protein>
    <recommendedName>
        <fullName evidence="3">ISKra4 family transposase</fullName>
    </recommendedName>
</protein>
<evidence type="ECO:0000313" key="1">
    <source>
        <dbReference type="EMBL" id="KPL91495.1"/>
    </source>
</evidence>
<proteinExistence type="predicted"/>
<dbReference type="PATRIC" id="fig|70996.4.peg.1345"/>
<sequence length="494" mass="55735">MQITITIQIQTDDGTQQQHVLTTLAREAASIETLGLTLAESKQLLQQTQQALVTHQVIAYLAQHRPCPTCATPRRIKQQTTAPFRTLFGRVAVANPRWYQCACQPHATNTKTVRPLAQLLPERVSPELRYLETKWASLMAYDLATRLIHEVLPIDATHNATTVRNHLLHDAQRLEQQLGDDRVMVWDTCQAERDRLPMPDGPLSVGLDGAILRARRGSCGAQTANLFEVIAGKSILAFRRDAPEGMPPTSKCFALVQRYDRKPRRRLFDLLRSQGMQANQHVTFFTDGGDTVRRLPDDLYPQAEHVLDWFHLTMRLTVLQQCARGLPVRPDYPPWDGPSLTDSIERIKHHLWHGNTASALEAVDTLAEWLDGWDYDEDGAITIQPGSAAAATMGRYVHDLSTYIDHNSGSIINYGERYRQGERISTSFVESTVNYVVSKRMVKKQQMQWTPKGAHLLLQVRTQVLNGDWEATVRGWYAGFRSEPMGTPAMPFSG</sequence>
<reference evidence="1 2" key="1">
    <citation type="submission" date="2015-07" db="EMBL/GenBank/DDBJ databases">
        <title>Whole genome sequence of Herpetosiphon geysericola DSM 7119.</title>
        <authorList>
            <person name="Hemp J."/>
            <person name="Ward L.M."/>
            <person name="Pace L.A."/>
            <person name="Fischer W.W."/>
        </authorList>
    </citation>
    <scope>NUCLEOTIDE SEQUENCE [LARGE SCALE GENOMIC DNA]</scope>
    <source>
        <strain evidence="1 2">DSM 7119</strain>
    </source>
</reference>
<dbReference type="EMBL" id="LGKP01000005">
    <property type="protein sequence ID" value="KPL91495.1"/>
    <property type="molecule type" value="Genomic_DNA"/>
</dbReference>
<comment type="caution">
    <text evidence="1">The sequence shown here is derived from an EMBL/GenBank/DDBJ whole genome shotgun (WGS) entry which is preliminary data.</text>
</comment>
<dbReference type="RefSeq" id="WP_054532795.1">
    <property type="nucleotide sequence ID" value="NZ_LGKP01000005.1"/>
</dbReference>
<evidence type="ECO:0008006" key="3">
    <source>
        <dbReference type="Google" id="ProtNLM"/>
    </source>
</evidence>
<name>A0A0P6Z2P7_9CHLR</name>
<evidence type="ECO:0000313" key="2">
    <source>
        <dbReference type="Proteomes" id="UP000050277"/>
    </source>
</evidence>
<gene>
    <name evidence="1" type="ORF">SE18_02280</name>
</gene>
<dbReference type="NCBIfam" id="NF033572">
    <property type="entry name" value="transpos_ISKra4"/>
    <property type="match status" value="1"/>
</dbReference>
<dbReference type="STRING" id="70996.SE18_02280"/>